<dbReference type="Proteomes" id="UP001499884">
    <property type="component" value="Unassembled WGS sequence"/>
</dbReference>
<evidence type="ECO:0000313" key="1">
    <source>
        <dbReference type="EMBL" id="GAA3753525.1"/>
    </source>
</evidence>
<comment type="caution">
    <text evidence="1">The sequence shown here is derived from an EMBL/GenBank/DDBJ whole genome shotgun (WGS) entry which is preliminary data.</text>
</comment>
<proteinExistence type="predicted"/>
<dbReference type="InterPro" id="IPR052184">
    <property type="entry name" value="SDR_enzymes"/>
</dbReference>
<reference evidence="2" key="1">
    <citation type="journal article" date="2019" name="Int. J. Syst. Evol. Microbiol.">
        <title>The Global Catalogue of Microorganisms (GCM) 10K type strain sequencing project: providing services to taxonomists for standard genome sequencing and annotation.</title>
        <authorList>
            <consortium name="The Broad Institute Genomics Platform"/>
            <consortium name="The Broad Institute Genome Sequencing Center for Infectious Disease"/>
            <person name="Wu L."/>
            <person name="Ma J."/>
        </authorList>
    </citation>
    <scope>NUCLEOTIDE SEQUENCE [LARGE SCALE GENOMIC DNA]</scope>
    <source>
        <strain evidence="2">JCM 30846</strain>
    </source>
</reference>
<evidence type="ECO:0000313" key="2">
    <source>
        <dbReference type="Proteomes" id="UP001499884"/>
    </source>
</evidence>
<protein>
    <submittedName>
        <fullName evidence="1">SDR family oxidoreductase</fullName>
    </submittedName>
</protein>
<gene>
    <name evidence="1" type="ORF">GCM10023082_56330</name>
</gene>
<organism evidence="1 2">
    <name type="scientific">Streptomyces tremellae</name>
    <dbReference type="NCBI Taxonomy" id="1124239"/>
    <lineage>
        <taxon>Bacteria</taxon>
        <taxon>Bacillati</taxon>
        <taxon>Actinomycetota</taxon>
        <taxon>Actinomycetes</taxon>
        <taxon>Kitasatosporales</taxon>
        <taxon>Streptomycetaceae</taxon>
        <taxon>Streptomyces</taxon>
    </lineage>
</organism>
<dbReference type="SUPFAM" id="SSF51735">
    <property type="entry name" value="NAD(P)-binding Rossmann-fold domains"/>
    <property type="match status" value="1"/>
</dbReference>
<accession>A0ABP7G2U0</accession>
<dbReference type="InterPro" id="IPR002347">
    <property type="entry name" value="SDR_fam"/>
</dbReference>
<dbReference type="Gene3D" id="3.40.50.720">
    <property type="entry name" value="NAD(P)-binding Rossmann-like Domain"/>
    <property type="match status" value="1"/>
</dbReference>
<sequence length="238" mass="24747">MSSTTAGRHAPTALIAGASRGLGHAMAAELLARGWDVVGTVRDTAAPTPLRELAERSAGRVTVERLDVGEPGHLPPLRERLAGRALDLLFVNAGTTNNQDMPIGAVPTDEFVEVMVTNALGPLRVVEALQDLVADTGLIGAMSSGQGSIANNTAGGRELYRGSKAALNMFMRSFAARQSGTGRAVVLLAPGWIRTALGGSEAPYTVEESAPLLVDVLLSRIGTPGLAYLDRTGATVPW</sequence>
<keyword evidence="2" id="KW-1185">Reference proteome</keyword>
<dbReference type="PRINTS" id="PR00081">
    <property type="entry name" value="GDHRDH"/>
</dbReference>
<dbReference type="InterPro" id="IPR036291">
    <property type="entry name" value="NAD(P)-bd_dom_sf"/>
</dbReference>
<dbReference type="EMBL" id="BAABEP010000060">
    <property type="protein sequence ID" value="GAA3753525.1"/>
    <property type="molecule type" value="Genomic_DNA"/>
</dbReference>
<dbReference type="RefSeq" id="WP_345653415.1">
    <property type="nucleotide sequence ID" value="NZ_BAABEP010000060.1"/>
</dbReference>
<name>A0ABP7G2U0_9ACTN</name>
<dbReference type="PANTHER" id="PTHR45458">
    <property type="entry name" value="SHORT-CHAIN DEHYDROGENASE/REDUCTASE SDR"/>
    <property type="match status" value="1"/>
</dbReference>
<dbReference type="PANTHER" id="PTHR45458:SF1">
    <property type="entry name" value="SHORT CHAIN DEHYDROGENASE"/>
    <property type="match status" value="1"/>
</dbReference>
<dbReference type="Pfam" id="PF00106">
    <property type="entry name" value="adh_short"/>
    <property type="match status" value="1"/>
</dbReference>